<dbReference type="AlphaFoldDB" id="A0A9D0ZFS0"/>
<dbReference type="EMBL" id="DVGA01000101">
    <property type="protein sequence ID" value="HIQ79391.1"/>
    <property type="molecule type" value="Genomic_DNA"/>
</dbReference>
<organism evidence="4 5">
    <name type="scientific">Candidatus Scatomorpha intestinavium</name>
    <dbReference type="NCBI Taxonomy" id="2840922"/>
    <lineage>
        <taxon>Bacteria</taxon>
        <taxon>Bacillati</taxon>
        <taxon>Bacillota</taxon>
        <taxon>Clostridia</taxon>
        <taxon>Eubacteriales</taxon>
        <taxon>Candidatus Scatomorpha</taxon>
    </lineage>
</organism>
<dbReference type="GO" id="GO:0046961">
    <property type="term" value="F:proton-transporting ATPase activity, rotational mechanism"/>
    <property type="evidence" value="ECO:0007669"/>
    <property type="project" value="InterPro"/>
</dbReference>
<comment type="similarity">
    <text evidence="1">Belongs to the V-ATPase V0D/AC39 subunit family.</text>
</comment>
<dbReference type="Proteomes" id="UP000824262">
    <property type="component" value="Unassembled WGS sequence"/>
</dbReference>
<dbReference type="PANTHER" id="PTHR38682">
    <property type="entry name" value="V-TYPE ATP SYNTHASE SUBUNIT C"/>
    <property type="match status" value="1"/>
</dbReference>
<sequence>MNNSNRRALDITLAVEARAKYASMLSKDDRRRICSFSSGDELVALLARSDGWRQAVRALPAIGATEAQFSAALDQELYGDFERLYRTASDTSKEFLRFMTLENELKAITAALRRLISGAQPPQPEGFPTAPGRLHGQEIARLRNAKSFSELVSLCSKSIYGPALRAMELDSKTGLPAYADAALSLETEFHRALGTYLRRGYNGPARRTLIETVGFRADMLNVTYLLRLRRFNTPPEKAMELLLPLGELGQSTARKVLAAETDEEAVEALKASRAGKWLAGLGDTPAENLAEAAEEAYYRRVIHGPPTLCTVYAFLTLKENEAAMLKRAFVALGYGLSPEKYILL</sequence>
<dbReference type="InterPro" id="IPR002843">
    <property type="entry name" value="ATPase_V0-cplx_csu/dsu"/>
</dbReference>
<dbReference type="Gene3D" id="1.10.132.50">
    <property type="entry name" value="ATP synthase (C/AC39) subunit, domain 3"/>
    <property type="match status" value="1"/>
</dbReference>
<evidence type="ECO:0000256" key="3">
    <source>
        <dbReference type="ARBA" id="ARBA00023065"/>
    </source>
</evidence>
<proteinExistence type="inferred from homology"/>
<dbReference type="Pfam" id="PF01992">
    <property type="entry name" value="vATP-synt_AC39"/>
    <property type="match status" value="1"/>
</dbReference>
<protein>
    <submittedName>
        <fullName evidence="4">V-type ATPase subunit</fullName>
    </submittedName>
</protein>
<dbReference type="InterPro" id="IPR035067">
    <property type="entry name" value="V-type_ATPase_csu/dsu"/>
</dbReference>
<accession>A0A9D0ZFS0</accession>
<evidence type="ECO:0000256" key="2">
    <source>
        <dbReference type="ARBA" id="ARBA00022448"/>
    </source>
</evidence>
<gene>
    <name evidence="4" type="ORF">IAB77_09075</name>
</gene>
<keyword evidence="2" id="KW-0813">Transport</keyword>
<dbReference type="InterPro" id="IPR050873">
    <property type="entry name" value="V-ATPase_V0D/AC39_subunit"/>
</dbReference>
<dbReference type="PANTHER" id="PTHR38682:SF1">
    <property type="entry name" value="V-TYPE ATP SYNTHASE SUBUNIT C"/>
    <property type="match status" value="1"/>
</dbReference>
<dbReference type="SUPFAM" id="SSF103486">
    <property type="entry name" value="V-type ATP synthase subunit C"/>
    <property type="match status" value="1"/>
</dbReference>
<comment type="caution">
    <text evidence="4">The sequence shown here is derived from an EMBL/GenBank/DDBJ whole genome shotgun (WGS) entry which is preliminary data.</text>
</comment>
<dbReference type="Gene3D" id="1.20.1690.10">
    <property type="entry name" value="V-type ATP synthase subunit C domain"/>
    <property type="match status" value="2"/>
</dbReference>
<evidence type="ECO:0000313" key="5">
    <source>
        <dbReference type="Proteomes" id="UP000824262"/>
    </source>
</evidence>
<dbReference type="InterPro" id="IPR044911">
    <property type="entry name" value="V-type_ATPase_csu/dsu_dom_3"/>
</dbReference>
<reference evidence="4" key="2">
    <citation type="journal article" date="2021" name="PeerJ">
        <title>Extensive microbial diversity within the chicken gut microbiome revealed by metagenomics and culture.</title>
        <authorList>
            <person name="Gilroy R."/>
            <person name="Ravi A."/>
            <person name="Getino M."/>
            <person name="Pursley I."/>
            <person name="Horton D.L."/>
            <person name="Alikhan N.F."/>
            <person name="Baker D."/>
            <person name="Gharbi K."/>
            <person name="Hall N."/>
            <person name="Watson M."/>
            <person name="Adriaenssens E.M."/>
            <person name="Foster-Nyarko E."/>
            <person name="Jarju S."/>
            <person name="Secka A."/>
            <person name="Antonio M."/>
            <person name="Oren A."/>
            <person name="Chaudhuri R.R."/>
            <person name="La Ragione R."/>
            <person name="Hildebrand F."/>
            <person name="Pallen M.J."/>
        </authorList>
    </citation>
    <scope>NUCLEOTIDE SEQUENCE</scope>
    <source>
        <strain evidence="4">ChiBcolR7-354</strain>
    </source>
</reference>
<name>A0A9D0ZFS0_9FIRM</name>
<evidence type="ECO:0000256" key="1">
    <source>
        <dbReference type="ARBA" id="ARBA00006709"/>
    </source>
</evidence>
<dbReference type="InterPro" id="IPR036079">
    <property type="entry name" value="ATPase_csu/dsu_sf"/>
</dbReference>
<evidence type="ECO:0000313" key="4">
    <source>
        <dbReference type="EMBL" id="HIQ79391.1"/>
    </source>
</evidence>
<keyword evidence="3" id="KW-0406">Ion transport</keyword>
<reference evidence="4" key="1">
    <citation type="submission" date="2020-10" db="EMBL/GenBank/DDBJ databases">
        <authorList>
            <person name="Gilroy R."/>
        </authorList>
    </citation>
    <scope>NUCLEOTIDE SEQUENCE</scope>
    <source>
        <strain evidence="4">ChiBcolR7-354</strain>
    </source>
</reference>